<accession>A0A3Q3WWG7</accession>
<evidence type="ECO:0000256" key="6">
    <source>
        <dbReference type="ARBA" id="ARBA00022491"/>
    </source>
</evidence>
<keyword evidence="6" id="KW-0678">Repressor</keyword>
<dbReference type="Ensembl" id="ENSMMOT00000023197.1">
    <property type="protein sequence ID" value="ENSMMOP00000022818.1"/>
    <property type="gene ID" value="ENSMMOG00000017355.1"/>
</dbReference>
<dbReference type="Gene3D" id="2.170.270.10">
    <property type="entry name" value="SET domain"/>
    <property type="match status" value="1"/>
</dbReference>
<reference evidence="24" key="1">
    <citation type="submission" date="2025-08" db="UniProtKB">
        <authorList>
            <consortium name="Ensembl"/>
        </authorList>
    </citation>
    <scope>IDENTIFICATION</scope>
</reference>
<evidence type="ECO:0000256" key="2">
    <source>
        <dbReference type="ARBA" id="ARBA00004286"/>
    </source>
</evidence>
<dbReference type="InterPro" id="IPR001214">
    <property type="entry name" value="SET_dom"/>
</dbReference>
<dbReference type="InterPro" id="IPR041938">
    <property type="entry name" value="Hist-Lys_N-MTase_N"/>
</dbReference>
<keyword evidence="14" id="KW-0805">Transcription regulation</keyword>
<dbReference type="GO" id="GO:0140944">
    <property type="term" value="F:histone H4K20 monomethyltransferase activity"/>
    <property type="evidence" value="ECO:0007669"/>
    <property type="project" value="UniProtKB-EC"/>
</dbReference>
<feature type="region of interest" description="Disordered" evidence="22">
    <location>
        <begin position="560"/>
        <end position="644"/>
    </location>
</feature>
<feature type="domain" description="SET" evidence="23">
    <location>
        <begin position="99"/>
        <end position="214"/>
    </location>
</feature>
<protein>
    <recommendedName>
        <fullName evidence="17">[histone H4]-N-methyl-L-lysine20 N-methyltransferase KMT5B</fullName>
        <ecNumber evidence="3">2.1.1.361</ecNumber>
        <ecNumber evidence="4">2.1.1.362</ecNumber>
    </recommendedName>
    <alternativeName>
        <fullName evidence="18">[histone H4]-lysine20 N-methyltransferase KMT5B</fullName>
    </alternativeName>
</protein>
<sequence>MTAKELCENDDLTTSLILDPYLGFQTHKMNTRFRPIKGRQEELKELIERFKKHDNLEKAFRSLTSGDWSRNLFLHKTKAQEKLFKQHVFVYLRMFATDSGFEILPCNRYSSEQNGAKIVATKEWKRNDKIEYLVGCIAELSESEENMLLRHGENDFSVMYSTRKNCAQLWLGPAAFINHDCRPNCKFVSTGRDTACVKVLRDIEPGEEISCYYGDGFFGENNEFCECYTCERRGTGAFKSKAGLPVEVPVINSKYGLRETDKRLNRLKKMGEGNRSSDSHSVGSHTDIDSQEIKRTSSSSSSSSGLKYKNRTQSRQSLSRALTTSCSKQGRVNNNRVPKRLKSQSKPSLSKVQLRSRRRAAEPKALAKGETCQLGLRDSKVSLCKGVTIKKEKDGQEQVQQTLGQRGCLTRHAAKENGNLPHVQSNDGSQCSTYRTRRSSRTLVKAQETQTGVTLEASAMDGLSPVLGGVVIKTEPADMEEYLRQGIGLEQPALDAGYSRRGSCPRRKRPTRLKTERTIKCEDSYCEPFMPGAAGHTGNFSDCGNMLLSFTDRHRDYNGVANGSKALRRDKGKSSCRSQDKGKKKRRITRYDAQLILENNTGIPKLTLRRRRDSSSSKTNDANDPIGSSNLSASFSKDHDKDKGSSYIAKLNNGFSPVVHSNSTKLKIQLKREDDVRRMSQTKADQMAYNGDIAQSVEARNGGHRTQKSLAEPSSEEDDEDEEEDEDDYFDNEFEDDFIPLPPAKRLRLIVGKDSIDIDISSRRREDQSLRLNA</sequence>
<keyword evidence="7" id="KW-0517">Myogenesis</keyword>
<evidence type="ECO:0000256" key="19">
    <source>
        <dbReference type="ARBA" id="ARBA00048226"/>
    </source>
</evidence>
<feature type="compositionally biased region" description="Acidic residues" evidence="22">
    <location>
        <begin position="714"/>
        <end position="738"/>
    </location>
</feature>
<dbReference type="PANTHER" id="PTHR12977:SF4">
    <property type="entry name" value="HISTONE-LYSINE N-METHYLTRANSFERASE KMT5B"/>
    <property type="match status" value="1"/>
</dbReference>
<evidence type="ECO:0000313" key="25">
    <source>
        <dbReference type="Proteomes" id="UP000261620"/>
    </source>
</evidence>
<evidence type="ECO:0000256" key="17">
    <source>
        <dbReference type="ARBA" id="ARBA00031786"/>
    </source>
</evidence>
<dbReference type="GO" id="GO:0005694">
    <property type="term" value="C:chromosome"/>
    <property type="evidence" value="ECO:0007669"/>
    <property type="project" value="UniProtKB-SubCell"/>
</dbReference>
<dbReference type="GO" id="GO:0005634">
    <property type="term" value="C:nucleus"/>
    <property type="evidence" value="ECO:0007669"/>
    <property type="project" value="UniProtKB-SubCell"/>
</dbReference>
<evidence type="ECO:0000259" key="23">
    <source>
        <dbReference type="PROSITE" id="PS50280"/>
    </source>
</evidence>
<evidence type="ECO:0000313" key="24">
    <source>
        <dbReference type="Ensembl" id="ENSMMOP00000022818.1"/>
    </source>
</evidence>
<feature type="compositionally biased region" description="Polar residues" evidence="22">
    <location>
        <begin position="344"/>
        <end position="353"/>
    </location>
</feature>
<keyword evidence="9" id="KW-0808">Transferase</keyword>
<keyword evidence="13" id="KW-0156">Chromatin regulator</keyword>
<dbReference type="SUPFAM" id="SSF82199">
    <property type="entry name" value="SET domain"/>
    <property type="match status" value="1"/>
</dbReference>
<evidence type="ECO:0000256" key="14">
    <source>
        <dbReference type="ARBA" id="ARBA00023015"/>
    </source>
</evidence>
<evidence type="ECO:0000256" key="5">
    <source>
        <dbReference type="ARBA" id="ARBA00022454"/>
    </source>
</evidence>
<keyword evidence="16" id="KW-0539">Nucleus</keyword>
<evidence type="ECO:0000256" key="18">
    <source>
        <dbReference type="ARBA" id="ARBA00031835"/>
    </source>
</evidence>
<evidence type="ECO:0000256" key="22">
    <source>
        <dbReference type="SAM" id="MobiDB-lite"/>
    </source>
</evidence>
<keyword evidence="10" id="KW-0949">S-adenosyl-L-methionine</keyword>
<feature type="region of interest" description="Disordered" evidence="22">
    <location>
        <begin position="269"/>
        <end position="364"/>
    </location>
</feature>
<feature type="compositionally biased region" description="Basic and acidic residues" evidence="22">
    <location>
        <begin position="567"/>
        <end position="581"/>
    </location>
</feature>
<comment type="catalytic activity">
    <reaction evidence="20">
        <text>N(6),N(6)-dimethyl-L-lysyl(20)-[histone H4] + S-adenosyl-L-methionine = N(6),N(6),N(6)-trimethyl-L-lysyl(20)-[histone H4] + S-adenosyl-L-homocysteine + H(+)</text>
        <dbReference type="Rhea" id="RHEA:61992"/>
        <dbReference type="Rhea" id="RHEA-COMP:15556"/>
        <dbReference type="Rhea" id="RHEA-COMP:15998"/>
        <dbReference type="ChEBI" id="CHEBI:15378"/>
        <dbReference type="ChEBI" id="CHEBI:57856"/>
        <dbReference type="ChEBI" id="CHEBI:59789"/>
        <dbReference type="ChEBI" id="CHEBI:61961"/>
        <dbReference type="ChEBI" id="CHEBI:61976"/>
    </reaction>
    <physiologicalReaction direction="left-to-right" evidence="20">
        <dbReference type="Rhea" id="RHEA:61993"/>
    </physiologicalReaction>
</comment>
<evidence type="ECO:0000256" key="10">
    <source>
        <dbReference type="ARBA" id="ARBA00022691"/>
    </source>
</evidence>
<reference evidence="24" key="2">
    <citation type="submission" date="2025-09" db="UniProtKB">
        <authorList>
            <consortium name="Ensembl"/>
        </authorList>
    </citation>
    <scope>IDENTIFICATION</scope>
</reference>
<evidence type="ECO:0000256" key="21">
    <source>
        <dbReference type="ARBA" id="ARBA00048710"/>
    </source>
</evidence>
<proteinExistence type="predicted"/>
<dbReference type="Gene3D" id="1.10.10.1700">
    <property type="entry name" value="Histone-lysine N-methyltransferase"/>
    <property type="match status" value="1"/>
</dbReference>
<dbReference type="InterPro" id="IPR046341">
    <property type="entry name" value="SET_dom_sf"/>
</dbReference>
<evidence type="ECO:0000256" key="15">
    <source>
        <dbReference type="ARBA" id="ARBA00023163"/>
    </source>
</evidence>
<feature type="compositionally biased region" description="Polar residues" evidence="22">
    <location>
        <begin position="618"/>
        <end position="635"/>
    </location>
</feature>
<comment type="subcellular location">
    <subcellularLocation>
        <location evidence="2">Chromosome</location>
    </subcellularLocation>
    <subcellularLocation>
        <location evidence="1">Nucleus</location>
    </subcellularLocation>
</comment>
<dbReference type="InterPro" id="IPR039977">
    <property type="entry name" value="Suv4-20/Set9"/>
</dbReference>
<evidence type="ECO:0000256" key="9">
    <source>
        <dbReference type="ARBA" id="ARBA00022679"/>
    </source>
</evidence>
<evidence type="ECO:0000256" key="16">
    <source>
        <dbReference type="ARBA" id="ARBA00023242"/>
    </source>
</evidence>
<dbReference type="Pfam" id="PF00856">
    <property type="entry name" value="SET"/>
    <property type="match status" value="1"/>
</dbReference>
<evidence type="ECO:0000256" key="4">
    <source>
        <dbReference type="ARBA" id="ARBA00012188"/>
    </source>
</evidence>
<feature type="compositionally biased region" description="Polar residues" evidence="22">
    <location>
        <begin position="311"/>
        <end position="336"/>
    </location>
</feature>
<dbReference type="STRING" id="94237.ENSMMOP00000022818"/>
<dbReference type="FunFam" id="2.170.270.10:FF:000006">
    <property type="entry name" value="Histone-lysine N-methyltransferase"/>
    <property type="match status" value="1"/>
</dbReference>
<dbReference type="GO" id="GO:0007517">
    <property type="term" value="P:muscle organ development"/>
    <property type="evidence" value="ECO:0007669"/>
    <property type="project" value="UniProtKB-KW"/>
</dbReference>
<evidence type="ECO:0000256" key="8">
    <source>
        <dbReference type="ARBA" id="ARBA00022603"/>
    </source>
</evidence>
<keyword evidence="25" id="KW-1185">Reference proteome</keyword>
<dbReference type="EC" id="2.1.1.361" evidence="3"/>
<comment type="catalytic activity">
    <reaction evidence="19">
        <text>L-lysyl(20)-[histone H4] + S-adenosyl-L-methionine = N(6)-methyl-L-lysyl(20)-[histone H4] + S-adenosyl-L-homocysteine + H(+)</text>
        <dbReference type="Rhea" id="RHEA:60344"/>
        <dbReference type="Rhea" id="RHEA-COMP:15554"/>
        <dbReference type="Rhea" id="RHEA-COMP:15555"/>
        <dbReference type="ChEBI" id="CHEBI:15378"/>
        <dbReference type="ChEBI" id="CHEBI:29969"/>
        <dbReference type="ChEBI" id="CHEBI:57856"/>
        <dbReference type="ChEBI" id="CHEBI:59789"/>
        <dbReference type="ChEBI" id="CHEBI:61929"/>
        <dbReference type="EC" id="2.1.1.361"/>
    </reaction>
    <physiologicalReaction direction="left-to-right" evidence="19">
        <dbReference type="Rhea" id="RHEA:60345"/>
    </physiologicalReaction>
</comment>
<dbReference type="FunFam" id="1.10.10.1700:FF:000001">
    <property type="entry name" value="Histone-lysine N-methyltransferase"/>
    <property type="match status" value="1"/>
</dbReference>
<keyword evidence="5" id="KW-0158">Chromosome</keyword>
<name>A0A3Q3WWG7_MOLML</name>
<evidence type="ECO:0000256" key="3">
    <source>
        <dbReference type="ARBA" id="ARBA00012187"/>
    </source>
</evidence>
<keyword evidence="11" id="KW-0479">Metal-binding</keyword>
<dbReference type="InterPro" id="IPR025790">
    <property type="entry name" value="Suv4-20_animal"/>
</dbReference>
<keyword evidence="12" id="KW-0862">Zinc</keyword>
<evidence type="ECO:0000256" key="7">
    <source>
        <dbReference type="ARBA" id="ARBA00022541"/>
    </source>
</evidence>
<dbReference type="PROSITE" id="PS51570">
    <property type="entry name" value="SAM_MT43_SUVAR420_2"/>
    <property type="match status" value="1"/>
</dbReference>
<dbReference type="InterPro" id="IPR044424">
    <property type="entry name" value="KMT5B_SET"/>
</dbReference>
<comment type="catalytic activity">
    <reaction evidence="21">
        <text>N(6)-methyl-L-lysyl(20)-[histone H4] + S-adenosyl-L-methionine = N(6),N(6)-dimethyl-L-lysyl(20)-[histone H4] + S-adenosyl-L-homocysteine + H(+)</text>
        <dbReference type="Rhea" id="RHEA:60348"/>
        <dbReference type="Rhea" id="RHEA-COMP:15555"/>
        <dbReference type="Rhea" id="RHEA-COMP:15556"/>
        <dbReference type="ChEBI" id="CHEBI:15378"/>
        <dbReference type="ChEBI" id="CHEBI:57856"/>
        <dbReference type="ChEBI" id="CHEBI:59789"/>
        <dbReference type="ChEBI" id="CHEBI:61929"/>
        <dbReference type="ChEBI" id="CHEBI:61976"/>
        <dbReference type="EC" id="2.1.1.362"/>
    </reaction>
    <physiologicalReaction direction="left-to-right" evidence="21">
        <dbReference type="Rhea" id="RHEA:60349"/>
    </physiologicalReaction>
</comment>
<evidence type="ECO:0000256" key="1">
    <source>
        <dbReference type="ARBA" id="ARBA00004123"/>
    </source>
</evidence>
<feature type="compositionally biased region" description="Basic and acidic residues" evidence="22">
    <location>
        <begin position="286"/>
        <end position="295"/>
    </location>
</feature>
<evidence type="ECO:0000256" key="13">
    <source>
        <dbReference type="ARBA" id="ARBA00022853"/>
    </source>
</evidence>
<evidence type="ECO:0000256" key="20">
    <source>
        <dbReference type="ARBA" id="ARBA00048602"/>
    </source>
</evidence>
<keyword evidence="15" id="KW-0804">Transcription</keyword>
<dbReference type="CDD" id="cd19184">
    <property type="entry name" value="SET_KMT5B"/>
    <property type="match status" value="1"/>
</dbReference>
<feature type="compositionally biased region" description="Basic and acidic residues" evidence="22">
    <location>
        <begin position="269"/>
        <end position="278"/>
    </location>
</feature>
<dbReference type="PANTHER" id="PTHR12977">
    <property type="entry name" value="SUPPRESSOR OF VARIEGATION 4-20-RELATED"/>
    <property type="match status" value="1"/>
</dbReference>
<dbReference type="Proteomes" id="UP000261620">
    <property type="component" value="Unplaced"/>
</dbReference>
<dbReference type="GO" id="GO:0032259">
    <property type="term" value="P:methylation"/>
    <property type="evidence" value="ECO:0007669"/>
    <property type="project" value="UniProtKB-KW"/>
</dbReference>
<dbReference type="GO" id="GO:0046872">
    <property type="term" value="F:metal ion binding"/>
    <property type="evidence" value="ECO:0007669"/>
    <property type="project" value="UniProtKB-KW"/>
</dbReference>
<evidence type="ECO:0000256" key="12">
    <source>
        <dbReference type="ARBA" id="ARBA00022833"/>
    </source>
</evidence>
<dbReference type="AlphaFoldDB" id="A0A3Q3WWG7"/>
<evidence type="ECO:0000256" key="11">
    <source>
        <dbReference type="ARBA" id="ARBA00022723"/>
    </source>
</evidence>
<dbReference type="EC" id="2.1.1.362" evidence="4"/>
<keyword evidence="8" id="KW-0489">Methyltransferase</keyword>
<dbReference type="OMA" id="NDHAQTK"/>
<dbReference type="GO" id="GO:0140941">
    <property type="term" value="F:histone H4K20me methyltransferase activity"/>
    <property type="evidence" value="ECO:0007669"/>
    <property type="project" value="UniProtKB-EC"/>
</dbReference>
<organism evidence="24 25">
    <name type="scientific">Mola mola</name>
    <name type="common">Ocean sunfish</name>
    <name type="synonym">Tetraodon mola</name>
    <dbReference type="NCBI Taxonomy" id="94237"/>
    <lineage>
        <taxon>Eukaryota</taxon>
        <taxon>Metazoa</taxon>
        <taxon>Chordata</taxon>
        <taxon>Craniata</taxon>
        <taxon>Vertebrata</taxon>
        <taxon>Euteleostomi</taxon>
        <taxon>Actinopterygii</taxon>
        <taxon>Neopterygii</taxon>
        <taxon>Teleostei</taxon>
        <taxon>Neoteleostei</taxon>
        <taxon>Acanthomorphata</taxon>
        <taxon>Eupercaria</taxon>
        <taxon>Tetraodontiformes</taxon>
        <taxon>Molidae</taxon>
        <taxon>Mola</taxon>
    </lineage>
</organism>
<dbReference type="PROSITE" id="PS50280">
    <property type="entry name" value="SET"/>
    <property type="match status" value="1"/>
</dbReference>
<feature type="region of interest" description="Disordered" evidence="22">
    <location>
        <begin position="670"/>
        <end position="738"/>
    </location>
</feature>
<dbReference type="SMART" id="SM00317">
    <property type="entry name" value="SET"/>
    <property type="match status" value="1"/>
</dbReference>